<feature type="region of interest" description="Disordered" evidence="1">
    <location>
        <begin position="12"/>
        <end position="69"/>
    </location>
</feature>
<reference evidence="2" key="1">
    <citation type="journal article" date="2020" name="J Insects Food Feed">
        <title>The yellow mealworm (Tenebrio molitor) genome: a resource for the emerging insects as food and feed industry.</title>
        <authorList>
            <person name="Eriksson T."/>
            <person name="Andere A."/>
            <person name="Kelstrup H."/>
            <person name="Emery V."/>
            <person name="Picard C."/>
        </authorList>
    </citation>
    <scope>NUCLEOTIDE SEQUENCE</scope>
    <source>
        <strain evidence="2">Stoneville</strain>
        <tissue evidence="2">Whole head</tissue>
    </source>
</reference>
<dbReference type="Proteomes" id="UP000719412">
    <property type="component" value="Unassembled WGS sequence"/>
</dbReference>
<evidence type="ECO:0000313" key="3">
    <source>
        <dbReference type="Proteomes" id="UP000719412"/>
    </source>
</evidence>
<proteinExistence type="predicted"/>
<dbReference type="EMBL" id="JABDTM020021342">
    <property type="protein sequence ID" value="KAH0816568.1"/>
    <property type="molecule type" value="Genomic_DNA"/>
</dbReference>
<sequence length="81" mass="9367">MIQWLNGEKRVWRRRGSEEGEAGRRVQEVQTQTPRSGFTDPRRTVREEPNARISSSTVSPRNVQVSRDVDHPVTIKARVIE</sequence>
<evidence type="ECO:0000313" key="2">
    <source>
        <dbReference type="EMBL" id="KAH0816568.1"/>
    </source>
</evidence>
<feature type="compositionally biased region" description="Basic and acidic residues" evidence="1">
    <location>
        <begin position="40"/>
        <end position="50"/>
    </location>
</feature>
<reference evidence="2" key="2">
    <citation type="submission" date="2021-08" db="EMBL/GenBank/DDBJ databases">
        <authorList>
            <person name="Eriksson T."/>
        </authorList>
    </citation>
    <scope>NUCLEOTIDE SEQUENCE</scope>
    <source>
        <strain evidence="2">Stoneville</strain>
        <tissue evidence="2">Whole head</tissue>
    </source>
</reference>
<accession>A0A8J6HLP3</accession>
<gene>
    <name evidence="2" type="ORF">GEV33_006223</name>
</gene>
<evidence type="ECO:0000256" key="1">
    <source>
        <dbReference type="SAM" id="MobiDB-lite"/>
    </source>
</evidence>
<name>A0A8J6HLP3_TENMO</name>
<dbReference type="AlphaFoldDB" id="A0A8J6HLP3"/>
<protein>
    <submittedName>
        <fullName evidence="2">Uncharacterized protein</fullName>
    </submittedName>
</protein>
<feature type="compositionally biased region" description="Polar residues" evidence="1">
    <location>
        <begin position="52"/>
        <end position="65"/>
    </location>
</feature>
<keyword evidence="3" id="KW-1185">Reference proteome</keyword>
<feature type="compositionally biased region" description="Basic and acidic residues" evidence="1">
    <location>
        <begin position="12"/>
        <end position="27"/>
    </location>
</feature>
<organism evidence="2 3">
    <name type="scientific">Tenebrio molitor</name>
    <name type="common">Yellow mealworm beetle</name>
    <dbReference type="NCBI Taxonomy" id="7067"/>
    <lineage>
        <taxon>Eukaryota</taxon>
        <taxon>Metazoa</taxon>
        <taxon>Ecdysozoa</taxon>
        <taxon>Arthropoda</taxon>
        <taxon>Hexapoda</taxon>
        <taxon>Insecta</taxon>
        <taxon>Pterygota</taxon>
        <taxon>Neoptera</taxon>
        <taxon>Endopterygota</taxon>
        <taxon>Coleoptera</taxon>
        <taxon>Polyphaga</taxon>
        <taxon>Cucujiformia</taxon>
        <taxon>Tenebrionidae</taxon>
        <taxon>Tenebrio</taxon>
    </lineage>
</organism>
<comment type="caution">
    <text evidence="2">The sequence shown here is derived from an EMBL/GenBank/DDBJ whole genome shotgun (WGS) entry which is preliminary data.</text>
</comment>